<protein>
    <submittedName>
        <fullName evidence="5">HlyD family secretion protein</fullName>
    </submittedName>
</protein>
<sequence length="332" mass="36137">MRGRPWRERQRCQRAGGLALLLMLPLLGGCGDTPAGLPGSLEWDRLALPAEASEPVRRWAVDEGQRVAADQVLLELDGRRLEAQLAAAESELAEAEASLAELRHGPRAETLAAASAELARARAEAGLAELSFRRQQALFERRAVSEDALDAARAERDRRRAESAEAEARLAEFEAGTRRERLDQAEAAAARARHRVESLAVDRERLVVRAPRPGRVDALPFLPGDQPPAGATLVSLLVGEAPYARFFVPAGQRANLAVGDALIVHVEGLAEPFEATLEHIRREPAFTPFYALSGEDASRLVYRAEARLSGERAGTLPAGLPVRVEIVDERDR</sequence>
<dbReference type="InterPro" id="IPR050465">
    <property type="entry name" value="UPF0194_transport"/>
</dbReference>
<evidence type="ECO:0000313" key="5">
    <source>
        <dbReference type="EMBL" id="MBB3141138.1"/>
    </source>
</evidence>
<evidence type="ECO:0000313" key="6">
    <source>
        <dbReference type="Proteomes" id="UP000525987"/>
    </source>
</evidence>
<keyword evidence="2 3" id="KW-0175">Coiled coil</keyword>
<feature type="domain" description="YbhG-like alpha-helical hairpin" evidence="4">
    <location>
        <begin position="76"/>
        <end position="194"/>
    </location>
</feature>
<evidence type="ECO:0000256" key="3">
    <source>
        <dbReference type="SAM" id="Coils"/>
    </source>
</evidence>
<name>A0A7W5G565_9GAMM</name>
<dbReference type="Gene3D" id="2.40.50.100">
    <property type="match status" value="2"/>
</dbReference>
<keyword evidence="6" id="KW-1185">Reference proteome</keyword>
<feature type="coiled-coil region" evidence="3">
    <location>
        <begin position="149"/>
        <end position="202"/>
    </location>
</feature>
<evidence type="ECO:0000256" key="1">
    <source>
        <dbReference type="ARBA" id="ARBA00004196"/>
    </source>
</evidence>
<evidence type="ECO:0000256" key="2">
    <source>
        <dbReference type="ARBA" id="ARBA00023054"/>
    </source>
</evidence>
<dbReference type="Proteomes" id="UP000525987">
    <property type="component" value="Unassembled WGS sequence"/>
</dbReference>
<dbReference type="Gene3D" id="2.40.30.170">
    <property type="match status" value="1"/>
</dbReference>
<dbReference type="PROSITE" id="PS51257">
    <property type="entry name" value="PROKAR_LIPOPROTEIN"/>
    <property type="match status" value="1"/>
</dbReference>
<organism evidence="5 6">
    <name type="scientific">Halomonas organivorans</name>
    <dbReference type="NCBI Taxonomy" id="257772"/>
    <lineage>
        <taxon>Bacteria</taxon>
        <taxon>Pseudomonadati</taxon>
        <taxon>Pseudomonadota</taxon>
        <taxon>Gammaproteobacteria</taxon>
        <taxon>Oceanospirillales</taxon>
        <taxon>Halomonadaceae</taxon>
        <taxon>Halomonas</taxon>
    </lineage>
</organism>
<dbReference type="Gene3D" id="1.10.287.470">
    <property type="entry name" value="Helix hairpin bin"/>
    <property type="match status" value="2"/>
</dbReference>
<dbReference type="AlphaFoldDB" id="A0A7W5G565"/>
<accession>A0A7W5G565</accession>
<gene>
    <name evidence="5" type="ORF">FHR96_002012</name>
</gene>
<comment type="subcellular location">
    <subcellularLocation>
        <location evidence="1">Cell envelope</location>
    </subcellularLocation>
</comment>
<dbReference type="PANTHER" id="PTHR32347">
    <property type="entry name" value="EFFLUX SYSTEM COMPONENT YKNX-RELATED"/>
    <property type="match status" value="1"/>
</dbReference>
<dbReference type="RefSeq" id="WP_183387515.1">
    <property type="nucleotide sequence ID" value="NZ_JACHXM010000007.1"/>
</dbReference>
<comment type="caution">
    <text evidence="5">The sequence shown here is derived from an EMBL/GenBank/DDBJ whole genome shotgun (WGS) entry which is preliminary data.</text>
</comment>
<feature type="coiled-coil region" evidence="3">
    <location>
        <begin position="78"/>
        <end position="105"/>
    </location>
</feature>
<dbReference type="GO" id="GO:0030313">
    <property type="term" value="C:cell envelope"/>
    <property type="evidence" value="ECO:0007669"/>
    <property type="project" value="UniProtKB-SubCell"/>
</dbReference>
<dbReference type="InterPro" id="IPR059052">
    <property type="entry name" value="HH_YbhG-like"/>
</dbReference>
<dbReference type="PANTHER" id="PTHR32347:SF29">
    <property type="entry name" value="UPF0194 MEMBRANE PROTEIN YBHG"/>
    <property type="match status" value="1"/>
</dbReference>
<proteinExistence type="predicted"/>
<reference evidence="5 6" key="1">
    <citation type="submission" date="2020-08" db="EMBL/GenBank/DDBJ databases">
        <title>Genomic Encyclopedia of Type Strains, Phase III (KMG-III): the genomes of soil and plant-associated and newly described type strains.</title>
        <authorList>
            <person name="Whitman W."/>
        </authorList>
    </citation>
    <scope>NUCLEOTIDE SEQUENCE [LARGE SCALE GENOMIC DNA]</scope>
    <source>
        <strain evidence="5 6">CECT 5995</strain>
    </source>
</reference>
<dbReference type="EMBL" id="JACHXM010000007">
    <property type="protein sequence ID" value="MBB3141138.1"/>
    <property type="molecule type" value="Genomic_DNA"/>
</dbReference>
<dbReference type="Pfam" id="PF25881">
    <property type="entry name" value="HH_YBHG"/>
    <property type="match status" value="1"/>
</dbReference>
<evidence type="ECO:0000259" key="4">
    <source>
        <dbReference type="Pfam" id="PF25881"/>
    </source>
</evidence>